<proteinExistence type="predicted"/>
<protein>
    <submittedName>
        <fullName evidence="2">Reverse transcriptase domain-containing protein</fullName>
    </submittedName>
</protein>
<sequence>MPRTHNLGVSDSLLLTLLCCDDIYDVMPRVSALTGYDRLVSEPLVIENYVPLIRKKFCWETIFPIGLKRYSDPKEEPIQKEPLMLVVGMDPRRLVCYSAICKNGGVTSSSGMGSLPSNTVANPRGDLKAITTRSGISYYGPPIPPPFSPLPKVVEWEPEVTKDTVQPSTENIQPPVVQIQAPIDKLVVAPRPKPSIPYPSRANKQKLREKDDNLVSKFVEIFQELHFELSFADALLHMPKFASMFKSLLNNKEKLFDLAKTPVNENCSAVILKKLPEKLGDPGKFLIPCDFPELVECLALADLGASINLMPLSIWKNLLLPELTPTRMILELADRSTTSPSGIAEDVFVKYAQEVLGFSDSSTSGNPTPSLDPILSTSFPSLTPFEGGDFILEEIEACLTNDSIQPGIDDADFDPEGDLLLLKKLLPLSHLPPKELHFEKLKTIKSSIDDPLELELKDLPSHLEYAFLEGINKLPVIISKELKDEEKAALLKILSITIDRKDKEKTTFPYLIGQFALPTYSLLVYVMLRHVPKEHDCHFPDMIVRKEIESLWMIFLS</sequence>
<dbReference type="CDD" id="cd00303">
    <property type="entry name" value="retropepsin_like"/>
    <property type="match status" value="1"/>
</dbReference>
<keyword evidence="3" id="KW-1185">Reference proteome</keyword>
<feature type="chain" id="PRO_5045949821" evidence="1">
    <location>
        <begin position="21"/>
        <end position="557"/>
    </location>
</feature>
<evidence type="ECO:0000313" key="3">
    <source>
        <dbReference type="Proteomes" id="UP001151760"/>
    </source>
</evidence>
<accession>A0ABQ5EUM9</accession>
<dbReference type="GO" id="GO:0003964">
    <property type="term" value="F:RNA-directed DNA polymerase activity"/>
    <property type="evidence" value="ECO:0007669"/>
    <property type="project" value="UniProtKB-KW"/>
</dbReference>
<dbReference type="Proteomes" id="UP001151760">
    <property type="component" value="Unassembled WGS sequence"/>
</dbReference>
<keyword evidence="2" id="KW-0695">RNA-directed DNA polymerase</keyword>
<dbReference type="Gene3D" id="2.40.70.10">
    <property type="entry name" value="Acid Proteases"/>
    <property type="match status" value="1"/>
</dbReference>
<evidence type="ECO:0000313" key="2">
    <source>
        <dbReference type="EMBL" id="GJT54483.1"/>
    </source>
</evidence>
<reference evidence="2" key="1">
    <citation type="journal article" date="2022" name="Int. J. Mol. Sci.">
        <title>Draft Genome of Tanacetum Coccineum: Genomic Comparison of Closely Related Tanacetum-Family Plants.</title>
        <authorList>
            <person name="Yamashiro T."/>
            <person name="Shiraishi A."/>
            <person name="Nakayama K."/>
            <person name="Satake H."/>
        </authorList>
    </citation>
    <scope>NUCLEOTIDE SEQUENCE</scope>
</reference>
<dbReference type="PANTHER" id="PTHR33067:SF35">
    <property type="entry name" value="ASPARTIC PEPTIDASE DDI1-TYPE DOMAIN-CONTAINING PROTEIN"/>
    <property type="match status" value="1"/>
</dbReference>
<name>A0ABQ5EUM9_9ASTR</name>
<feature type="signal peptide" evidence="1">
    <location>
        <begin position="1"/>
        <end position="20"/>
    </location>
</feature>
<comment type="caution">
    <text evidence="2">The sequence shown here is derived from an EMBL/GenBank/DDBJ whole genome shotgun (WGS) entry which is preliminary data.</text>
</comment>
<evidence type="ECO:0000256" key="1">
    <source>
        <dbReference type="SAM" id="SignalP"/>
    </source>
</evidence>
<dbReference type="InterPro" id="IPR021109">
    <property type="entry name" value="Peptidase_aspartic_dom_sf"/>
</dbReference>
<keyword evidence="2" id="KW-0808">Transferase</keyword>
<organism evidence="2 3">
    <name type="scientific">Tanacetum coccineum</name>
    <dbReference type="NCBI Taxonomy" id="301880"/>
    <lineage>
        <taxon>Eukaryota</taxon>
        <taxon>Viridiplantae</taxon>
        <taxon>Streptophyta</taxon>
        <taxon>Embryophyta</taxon>
        <taxon>Tracheophyta</taxon>
        <taxon>Spermatophyta</taxon>
        <taxon>Magnoliopsida</taxon>
        <taxon>eudicotyledons</taxon>
        <taxon>Gunneridae</taxon>
        <taxon>Pentapetalae</taxon>
        <taxon>asterids</taxon>
        <taxon>campanulids</taxon>
        <taxon>Asterales</taxon>
        <taxon>Asteraceae</taxon>
        <taxon>Asteroideae</taxon>
        <taxon>Anthemideae</taxon>
        <taxon>Anthemidinae</taxon>
        <taxon>Tanacetum</taxon>
    </lineage>
</organism>
<dbReference type="PANTHER" id="PTHR33067">
    <property type="entry name" value="RNA-DIRECTED DNA POLYMERASE-RELATED"/>
    <property type="match status" value="1"/>
</dbReference>
<reference evidence="2" key="2">
    <citation type="submission" date="2022-01" db="EMBL/GenBank/DDBJ databases">
        <authorList>
            <person name="Yamashiro T."/>
            <person name="Shiraishi A."/>
            <person name="Satake H."/>
            <person name="Nakayama K."/>
        </authorList>
    </citation>
    <scope>NUCLEOTIDE SEQUENCE</scope>
</reference>
<gene>
    <name evidence="2" type="ORF">Tco_0989537</name>
</gene>
<dbReference type="EMBL" id="BQNB010016675">
    <property type="protein sequence ID" value="GJT54483.1"/>
    <property type="molecule type" value="Genomic_DNA"/>
</dbReference>
<keyword evidence="2" id="KW-0548">Nucleotidyltransferase</keyword>
<keyword evidence="1" id="KW-0732">Signal</keyword>